<accession>A0A0T8U8C8</accession>
<organism evidence="1 2">
    <name type="scientific">Streptococcus pseudopneumoniae</name>
    <dbReference type="NCBI Taxonomy" id="257758"/>
    <lineage>
        <taxon>Bacteria</taxon>
        <taxon>Bacillati</taxon>
        <taxon>Bacillota</taxon>
        <taxon>Bacilli</taxon>
        <taxon>Lactobacillales</taxon>
        <taxon>Streptococcaceae</taxon>
        <taxon>Streptococcus</taxon>
    </lineage>
</organism>
<dbReference type="InterPro" id="IPR038071">
    <property type="entry name" value="UROD/MetE-like_sf"/>
</dbReference>
<proteinExistence type="predicted"/>
<keyword evidence="1" id="KW-0808">Transferase</keyword>
<dbReference type="EMBL" id="CMJT01000008">
    <property type="protein sequence ID" value="CKA96098.1"/>
    <property type="molecule type" value="Genomic_DNA"/>
</dbReference>
<dbReference type="Proteomes" id="UP000041827">
    <property type="component" value="Unassembled WGS sequence"/>
</dbReference>
<dbReference type="RefSeq" id="WP_023933419.1">
    <property type="nucleotide sequence ID" value="NZ_CMJT01000008.1"/>
</dbReference>
<gene>
    <name evidence="1" type="primary">metE_2</name>
    <name evidence="1" type="ORF">ERS021757_01124</name>
</gene>
<name>A0A0T8U8C8_9STRE</name>
<dbReference type="Gene3D" id="3.20.20.210">
    <property type="match status" value="1"/>
</dbReference>
<protein>
    <submittedName>
        <fullName evidence="1">5-methyltetrahydropteroyltriglutamate--homocysteine methyltransferase</fullName>
        <ecNumber evidence="1">2.1.1.14</ecNumber>
    </submittedName>
</protein>
<keyword evidence="1" id="KW-0489">Methyltransferase</keyword>
<dbReference type="GO" id="GO:0032259">
    <property type="term" value="P:methylation"/>
    <property type="evidence" value="ECO:0007669"/>
    <property type="project" value="UniProtKB-KW"/>
</dbReference>
<reference evidence="2" key="1">
    <citation type="submission" date="2015-03" db="EMBL/GenBank/DDBJ databases">
        <authorList>
            <consortium name="Pathogen Informatics"/>
        </authorList>
    </citation>
    <scope>NUCLEOTIDE SEQUENCE [LARGE SCALE GENOMIC DNA]</scope>
    <source>
        <strain evidence="2">SMRU2248</strain>
    </source>
</reference>
<dbReference type="SUPFAM" id="SSF51726">
    <property type="entry name" value="UROD/MetE-like"/>
    <property type="match status" value="1"/>
</dbReference>
<dbReference type="GO" id="GO:0003871">
    <property type="term" value="F:5-methyltetrahydropteroyltriglutamate-homocysteine S-methyltransferase activity"/>
    <property type="evidence" value="ECO:0007669"/>
    <property type="project" value="UniProtKB-EC"/>
</dbReference>
<sequence length="45" mass="5105">MTHTHAPFRVDHVGSFLRPKALVQAREAFAAGDISQIEYEYDLSE</sequence>
<evidence type="ECO:0000313" key="1">
    <source>
        <dbReference type="EMBL" id="CKA96098.1"/>
    </source>
</evidence>
<dbReference type="EC" id="2.1.1.14" evidence="1"/>
<dbReference type="AlphaFoldDB" id="A0A0T8U8C8"/>
<evidence type="ECO:0000313" key="2">
    <source>
        <dbReference type="Proteomes" id="UP000041827"/>
    </source>
</evidence>